<gene>
    <name evidence="2" type="ORF">Adu01nite_92730</name>
</gene>
<feature type="region of interest" description="Disordered" evidence="1">
    <location>
        <begin position="1"/>
        <end position="32"/>
    </location>
</feature>
<sequence>MRVQHPAGAIKGTRPAAQEQREYPDLPRSDRYGRVTGRSWVAEAQGVHLLSREDDHDSALLAPPLAPPGTIEAWPRVGVTSALDVPWQFWLAGDPTVSTYRRHTPRRRETAPRGRSGG</sequence>
<dbReference type="SUPFAM" id="SSF50486">
    <property type="entry name" value="FMT C-terminal domain-like"/>
    <property type="match status" value="1"/>
</dbReference>
<feature type="region of interest" description="Disordered" evidence="1">
    <location>
        <begin position="98"/>
        <end position="118"/>
    </location>
</feature>
<evidence type="ECO:0000313" key="2">
    <source>
        <dbReference type="EMBL" id="GIE07923.1"/>
    </source>
</evidence>
<evidence type="ECO:0000313" key="3">
    <source>
        <dbReference type="Proteomes" id="UP000637628"/>
    </source>
</evidence>
<evidence type="ECO:0000256" key="1">
    <source>
        <dbReference type="SAM" id="MobiDB-lite"/>
    </source>
</evidence>
<accession>A0ABQ3ZDJ6</accession>
<comment type="caution">
    <text evidence="2">The sequence shown here is derived from an EMBL/GenBank/DDBJ whole genome shotgun (WGS) entry which is preliminary data.</text>
</comment>
<dbReference type="Gene3D" id="3.10.300.10">
    <property type="entry name" value="Methylpurine-DNA glycosylase (MPG)"/>
    <property type="match status" value="1"/>
</dbReference>
<proteinExistence type="predicted"/>
<organism evidence="2 3">
    <name type="scientific">Paractinoplanes durhamensis</name>
    <dbReference type="NCBI Taxonomy" id="113563"/>
    <lineage>
        <taxon>Bacteria</taxon>
        <taxon>Bacillati</taxon>
        <taxon>Actinomycetota</taxon>
        <taxon>Actinomycetes</taxon>
        <taxon>Micromonosporales</taxon>
        <taxon>Micromonosporaceae</taxon>
        <taxon>Paractinoplanes</taxon>
    </lineage>
</organism>
<evidence type="ECO:0008006" key="4">
    <source>
        <dbReference type="Google" id="ProtNLM"/>
    </source>
</evidence>
<reference evidence="2 3" key="1">
    <citation type="submission" date="2021-01" db="EMBL/GenBank/DDBJ databases">
        <title>Whole genome shotgun sequence of Actinoplanes durhamensis NBRC 14914.</title>
        <authorList>
            <person name="Komaki H."/>
            <person name="Tamura T."/>
        </authorList>
    </citation>
    <scope>NUCLEOTIDE SEQUENCE [LARGE SCALE GENOMIC DNA]</scope>
    <source>
        <strain evidence="2 3">NBRC 14914</strain>
    </source>
</reference>
<dbReference type="InterPro" id="IPR011034">
    <property type="entry name" value="Formyl_transferase-like_C_sf"/>
</dbReference>
<protein>
    <recommendedName>
        <fullName evidence="4">3-methyladenine DNA glycosylase</fullName>
    </recommendedName>
</protein>
<dbReference type="InterPro" id="IPR036995">
    <property type="entry name" value="MPG_sf"/>
</dbReference>
<dbReference type="Proteomes" id="UP000637628">
    <property type="component" value="Unassembled WGS sequence"/>
</dbReference>
<dbReference type="EMBL" id="BOML01000094">
    <property type="protein sequence ID" value="GIE07923.1"/>
    <property type="molecule type" value="Genomic_DNA"/>
</dbReference>
<feature type="compositionally biased region" description="Basic and acidic residues" evidence="1">
    <location>
        <begin position="19"/>
        <end position="32"/>
    </location>
</feature>
<keyword evidence="3" id="KW-1185">Reference proteome</keyword>
<name>A0ABQ3ZDJ6_9ACTN</name>